<keyword evidence="1" id="KW-0812">Transmembrane</keyword>
<evidence type="ECO:0000313" key="3">
    <source>
        <dbReference type="Proteomes" id="UP000554004"/>
    </source>
</evidence>
<keyword evidence="1" id="KW-0472">Membrane</keyword>
<feature type="transmembrane region" description="Helical" evidence="1">
    <location>
        <begin position="67"/>
        <end position="86"/>
    </location>
</feature>
<evidence type="ECO:0000313" key="2">
    <source>
        <dbReference type="EMBL" id="NLE31100.1"/>
    </source>
</evidence>
<proteinExistence type="predicted"/>
<accession>A0A847ETI4</accession>
<sequence>MNWLVLFSITGFIEEEYAIQAQVVENNNLSDKVLLTTLLLSEKPKSNEDINISDEENSISNFGFKDILIIILSISFIYTLLNYLILKSKVEKSKKRK</sequence>
<dbReference type="EMBL" id="JAAZAL010000088">
    <property type="protein sequence ID" value="NLE31100.1"/>
    <property type="molecule type" value="Genomic_DNA"/>
</dbReference>
<dbReference type="AlphaFoldDB" id="A0A847ETI4"/>
<gene>
    <name evidence="2" type="ORF">GX618_02380</name>
</gene>
<keyword evidence="1" id="KW-1133">Transmembrane helix</keyword>
<dbReference type="Proteomes" id="UP000554004">
    <property type="component" value="Unassembled WGS sequence"/>
</dbReference>
<evidence type="ECO:0000256" key="1">
    <source>
        <dbReference type="SAM" id="Phobius"/>
    </source>
</evidence>
<organism evidence="2 3">
    <name type="scientific">Candidatus Dojkabacteria bacterium</name>
    <dbReference type="NCBI Taxonomy" id="2099670"/>
    <lineage>
        <taxon>Bacteria</taxon>
        <taxon>Candidatus Dojkabacteria</taxon>
    </lineage>
</organism>
<name>A0A847ETI4_9BACT</name>
<reference evidence="2 3" key="1">
    <citation type="journal article" date="2020" name="Biotechnol. Biofuels">
        <title>New insights from the biogas microbiome by comprehensive genome-resolved metagenomics of nearly 1600 species originating from multiple anaerobic digesters.</title>
        <authorList>
            <person name="Campanaro S."/>
            <person name="Treu L."/>
            <person name="Rodriguez-R L.M."/>
            <person name="Kovalovszki A."/>
            <person name="Ziels R.M."/>
            <person name="Maus I."/>
            <person name="Zhu X."/>
            <person name="Kougias P.G."/>
            <person name="Basile A."/>
            <person name="Luo G."/>
            <person name="Schluter A."/>
            <person name="Konstantinidis K.T."/>
            <person name="Angelidaki I."/>
        </authorList>
    </citation>
    <scope>NUCLEOTIDE SEQUENCE [LARGE SCALE GENOMIC DNA]</scope>
    <source>
        <strain evidence="2">AS06rmzACSIP_421</strain>
    </source>
</reference>
<protein>
    <submittedName>
        <fullName evidence="2">Uncharacterized protein</fullName>
    </submittedName>
</protein>
<comment type="caution">
    <text evidence="2">The sequence shown here is derived from an EMBL/GenBank/DDBJ whole genome shotgun (WGS) entry which is preliminary data.</text>
</comment>